<dbReference type="InterPro" id="IPR041662">
    <property type="entry name" value="SusD-like_2"/>
</dbReference>
<dbReference type="Proteomes" id="UP000557307">
    <property type="component" value="Unassembled WGS sequence"/>
</dbReference>
<name>A0A840TZ18_9BACT</name>
<comment type="caution">
    <text evidence="2">The sequence shown here is derived from an EMBL/GenBank/DDBJ whole genome shotgun (WGS) entry which is preliminary data.</text>
</comment>
<reference evidence="2 3" key="1">
    <citation type="submission" date="2020-08" db="EMBL/GenBank/DDBJ databases">
        <title>Genomic Encyclopedia of Type Strains, Phase IV (KMG-IV): sequencing the most valuable type-strain genomes for metagenomic binning, comparative biology and taxonomic classification.</title>
        <authorList>
            <person name="Goeker M."/>
        </authorList>
    </citation>
    <scope>NUCLEOTIDE SEQUENCE [LARGE SCALE GENOMIC DNA]</scope>
    <source>
        <strain evidence="2 3">DSM 105074</strain>
    </source>
</reference>
<evidence type="ECO:0008006" key="4">
    <source>
        <dbReference type="Google" id="ProtNLM"/>
    </source>
</evidence>
<feature type="chain" id="PRO_5032471261" description="SusD/RagB family nutrient-binding outer membrane lipoprotein" evidence="1">
    <location>
        <begin position="29"/>
        <end position="490"/>
    </location>
</feature>
<dbReference type="SUPFAM" id="SSF48452">
    <property type="entry name" value="TPR-like"/>
    <property type="match status" value="1"/>
</dbReference>
<dbReference type="RefSeq" id="WP_184175071.1">
    <property type="nucleotide sequence ID" value="NZ_JACHGF010000004.1"/>
</dbReference>
<dbReference type="AlphaFoldDB" id="A0A840TZ18"/>
<protein>
    <recommendedName>
        <fullName evidence="4">SusD/RagB family nutrient-binding outer membrane lipoprotein</fullName>
    </recommendedName>
</protein>
<organism evidence="2 3">
    <name type="scientific">Rhabdobacter roseus</name>
    <dbReference type="NCBI Taxonomy" id="1655419"/>
    <lineage>
        <taxon>Bacteria</taxon>
        <taxon>Pseudomonadati</taxon>
        <taxon>Bacteroidota</taxon>
        <taxon>Cytophagia</taxon>
        <taxon>Cytophagales</taxon>
        <taxon>Cytophagaceae</taxon>
        <taxon>Rhabdobacter</taxon>
    </lineage>
</organism>
<evidence type="ECO:0000313" key="2">
    <source>
        <dbReference type="EMBL" id="MBB5285140.1"/>
    </source>
</evidence>
<evidence type="ECO:0000313" key="3">
    <source>
        <dbReference type="Proteomes" id="UP000557307"/>
    </source>
</evidence>
<gene>
    <name evidence="2" type="ORF">HNQ92_003288</name>
</gene>
<dbReference type="Pfam" id="PF12771">
    <property type="entry name" value="SusD-like_2"/>
    <property type="match status" value="1"/>
</dbReference>
<dbReference type="PROSITE" id="PS51257">
    <property type="entry name" value="PROKAR_LIPOPROTEIN"/>
    <property type="match status" value="1"/>
</dbReference>
<sequence>MNTIKNKYLAAWLGACLFLLSGCDLQQANVNPNAATDVQVNVILPVAQANMVWAISDFSAQTASSLIQQMTGTLNVQYNVSTYAYLPTNFQSTWNNHFYAGALMDLKTIMEKATENGSTHYRGIAKIQTAMLLGYLVDLWGDVPYSTALDLANVARPTYDRGEALYQEVFRLLDSGIEDLNATSSFSPSNNDLVFPATNETNWRNNSRPRWIKSANALKARYHNHLSKIDPNGSAQQALAAINAGTFVSNAEEMKVSFGTTPDAGGPWFGFLQNTFGQNNISVSTFFIDLLRDRVAPGVNDPRLPFYVRPNAAGNFVGTPAGSPMASGASQVGPYIFSADAPTNIVTYAEVKFIEAEAHLRLNQFAQAATAYNAAVKASLLRVTGSAQPAYEARYASETAETIQQNGLQKLFTEKYIALFLQTEAWADWRRSIPAGAAGTVSGIPNLNPPTTNVTNGVFPRRFLYPPSELDNNSANIPETSLTARVFWDR</sequence>
<feature type="signal peptide" evidence="1">
    <location>
        <begin position="1"/>
        <end position="28"/>
    </location>
</feature>
<dbReference type="InterPro" id="IPR011990">
    <property type="entry name" value="TPR-like_helical_dom_sf"/>
</dbReference>
<keyword evidence="1" id="KW-0732">Signal</keyword>
<proteinExistence type="predicted"/>
<keyword evidence="3" id="KW-1185">Reference proteome</keyword>
<evidence type="ECO:0000256" key="1">
    <source>
        <dbReference type="SAM" id="SignalP"/>
    </source>
</evidence>
<dbReference type="EMBL" id="JACHGF010000004">
    <property type="protein sequence ID" value="MBB5285140.1"/>
    <property type="molecule type" value="Genomic_DNA"/>
</dbReference>
<dbReference type="Gene3D" id="1.25.40.390">
    <property type="match status" value="1"/>
</dbReference>
<accession>A0A840TZ18</accession>